<comment type="caution">
    <text evidence="2">The sequence shown here is derived from an EMBL/GenBank/DDBJ whole genome shotgun (WGS) entry which is preliminary data.</text>
</comment>
<gene>
    <name evidence="2" type="ORF">A2365_03420</name>
</gene>
<dbReference type="STRING" id="1801677.A2365_03420"/>
<dbReference type="Gene3D" id="2.30.30.320">
    <property type="entry name" value="DUF1653-like domain"/>
    <property type="match status" value="1"/>
</dbReference>
<dbReference type="InterPro" id="IPR023387">
    <property type="entry name" value="DUF1653-like_dom"/>
</dbReference>
<reference evidence="2 3" key="1">
    <citation type="journal article" date="2016" name="Nat. Commun.">
        <title>Thousands of microbial genomes shed light on interconnected biogeochemical processes in an aquifer system.</title>
        <authorList>
            <person name="Anantharaman K."/>
            <person name="Brown C.T."/>
            <person name="Hug L.A."/>
            <person name="Sharon I."/>
            <person name="Castelle C.J."/>
            <person name="Probst A.J."/>
            <person name="Thomas B.C."/>
            <person name="Singh A."/>
            <person name="Wilkins M.J."/>
            <person name="Karaoz U."/>
            <person name="Brodie E.L."/>
            <person name="Williams K.H."/>
            <person name="Hubbard S.S."/>
            <person name="Banfield J.F."/>
        </authorList>
    </citation>
    <scope>NUCLEOTIDE SEQUENCE [LARGE SCALE GENOMIC DNA]</scope>
</reference>
<evidence type="ECO:0000313" key="2">
    <source>
        <dbReference type="EMBL" id="OGZ27836.1"/>
    </source>
</evidence>
<name>A0A1G2EPV7_9BACT</name>
<protein>
    <recommendedName>
        <fullName evidence="1">DUF1653 domain-containing protein</fullName>
    </recommendedName>
</protein>
<dbReference type="Pfam" id="PF07866">
    <property type="entry name" value="DUF1653"/>
    <property type="match status" value="1"/>
</dbReference>
<dbReference type="Proteomes" id="UP000177740">
    <property type="component" value="Unassembled WGS sequence"/>
</dbReference>
<dbReference type="AlphaFoldDB" id="A0A1G2EPV7"/>
<dbReference type="EMBL" id="MHMM01000004">
    <property type="protein sequence ID" value="OGZ27836.1"/>
    <property type="molecule type" value="Genomic_DNA"/>
</dbReference>
<sequence length="66" mass="7801">MIKKGKYRHFKGNVYEVVGEAKHSETLECLVLYKDEKGKIWARPEKMFLENVELNGKIVPRFKYLA</sequence>
<dbReference type="InterPro" id="IPR037135">
    <property type="entry name" value="DUF1653-like_dom_sf"/>
</dbReference>
<proteinExistence type="predicted"/>
<accession>A0A1G2EPV7</accession>
<evidence type="ECO:0000313" key="3">
    <source>
        <dbReference type="Proteomes" id="UP000177740"/>
    </source>
</evidence>
<feature type="domain" description="DUF1653" evidence="1">
    <location>
        <begin position="5"/>
        <end position="64"/>
    </location>
</feature>
<organism evidence="2 3">
    <name type="scientific">Candidatus Nealsonbacteria bacterium RIFOXYB1_FULL_40_15</name>
    <dbReference type="NCBI Taxonomy" id="1801677"/>
    <lineage>
        <taxon>Bacteria</taxon>
        <taxon>Candidatus Nealsoniibacteriota</taxon>
    </lineage>
</organism>
<evidence type="ECO:0000259" key="1">
    <source>
        <dbReference type="Pfam" id="PF07866"/>
    </source>
</evidence>